<dbReference type="InterPro" id="IPR036259">
    <property type="entry name" value="MFS_trans_sf"/>
</dbReference>
<feature type="transmembrane region" description="Helical" evidence="9">
    <location>
        <begin position="165"/>
        <end position="185"/>
    </location>
</feature>
<dbReference type="Pfam" id="PF00083">
    <property type="entry name" value="Sugar_tr"/>
    <property type="match status" value="1"/>
</dbReference>
<feature type="transmembrane region" description="Helical" evidence="9">
    <location>
        <begin position="353"/>
        <end position="374"/>
    </location>
</feature>
<dbReference type="FunFam" id="1.20.1250.20:FF:000078">
    <property type="entry name" value="MFS maltose transporter, putative"/>
    <property type="match status" value="1"/>
</dbReference>
<dbReference type="PROSITE" id="PS00217">
    <property type="entry name" value="SUGAR_TRANSPORT_2"/>
    <property type="match status" value="1"/>
</dbReference>
<dbReference type="EMBL" id="VCAU01000118">
    <property type="protein sequence ID" value="KAF9884587.1"/>
    <property type="molecule type" value="Genomic_DNA"/>
</dbReference>
<gene>
    <name evidence="11" type="ORF">FE257_001471</name>
</gene>
<feature type="transmembrane region" description="Helical" evidence="9">
    <location>
        <begin position="454"/>
        <end position="471"/>
    </location>
</feature>
<dbReference type="PROSITE" id="PS50850">
    <property type="entry name" value="MFS"/>
    <property type="match status" value="1"/>
</dbReference>
<dbReference type="InterPro" id="IPR020846">
    <property type="entry name" value="MFS_dom"/>
</dbReference>
<accession>A0AAD4CE23</accession>
<evidence type="ECO:0000313" key="11">
    <source>
        <dbReference type="EMBL" id="KAF9884587.1"/>
    </source>
</evidence>
<feature type="transmembrane region" description="Helical" evidence="9">
    <location>
        <begin position="107"/>
        <end position="128"/>
    </location>
</feature>
<keyword evidence="6 9" id="KW-0472">Membrane</keyword>
<dbReference type="AlphaFoldDB" id="A0AAD4CE23"/>
<feature type="transmembrane region" description="Helical" evidence="9">
    <location>
        <begin position="381"/>
        <end position="403"/>
    </location>
</feature>
<feature type="transmembrane region" description="Helical" evidence="9">
    <location>
        <begin position="409"/>
        <end position="433"/>
    </location>
</feature>
<comment type="similarity">
    <text evidence="2 7">Belongs to the major facilitator superfamily. Sugar transporter (TC 2.A.1.1) family.</text>
</comment>
<organism evidence="11 12">
    <name type="scientific">Aspergillus nanangensis</name>
    <dbReference type="NCBI Taxonomy" id="2582783"/>
    <lineage>
        <taxon>Eukaryota</taxon>
        <taxon>Fungi</taxon>
        <taxon>Dikarya</taxon>
        <taxon>Ascomycota</taxon>
        <taxon>Pezizomycotina</taxon>
        <taxon>Eurotiomycetes</taxon>
        <taxon>Eurotiomycetidae</taxon>
        <taxon>Eurotiales</taxon>
        <taxon>Aspergillaceae</taxon>
        <taxon>Aspergillus</taxon>
        <taxon>Aspergillus subgen. Circumdati</taxon>
    </lineage>
</organism>
<name>A0AAD4CE23_ASPNN</name>
<evidence type="ECO:0000256" key="7">
    <source>
        <dbReference type="RuleBase" id="RU003346"/>
    </source>
</evidence>
<dbReference type="InterPro" id="IPR050360">
    <property type="entry name" value="MFS_Sugar_Transporters"/>
</dbReference>
<keyword evidence="5 9" id="KW-1133">Transmembrane helix</keyword>
<feature type="transmembrane region" description="Helical" evidence="9">
    <location>
        <begin position="140"/>
        <end position="159"/>
    </location>
</feature>
<evidence type="ECO:0000256" key="4">
    <source>
        <dbReference type="ARBA" id="ARBA00022692"/>
    </source>
</evidence>
<evidence type="ECO:0000256" key="9">
    <source>
        <dbReference type="SAM" id="Phobius"/>
    </source>
</evidence>
<evidence type="ECO:0000259" key="10">
    <source>
        <dbReference type="PROSITE" id="PS50850"/>
    </source>
</evidence>
<keyword evidence="4 9" id="KW-0812">Transmembrane</keyword>
<dbReference type="NCBIfam" id="TIGR00879">
    <property type="entry name" value="SP"/>
    <property type="match status" value="1"/>
</dbReference>
<dbReference type="Proteomes" id="UP001194746">
    <property type="component" value="Unassembled WGS sequence"/>
</dbReference>
<dbReference type="InterPro" id="IPR003663">
    <property type="entry name" value="Sugar/inositol_transpt"/>
</dbReference>
<dbReference type="GO" id="GO:0016020">
    <property type="term" value="C:membrane"/>
    <property type="evidence" value="ECO:0007669"/>
    <property type="project" value="UniProtKB-SubCell"/>
</dbReference>
<keyword evidence="3 7" id="KW-0813">Transport</keyword>
<evidence type="ECO:0000256" key="6">
    <source>
        <dbReference type="ARBA" id="ARBA00023136"/>
    </source>
</evidence>
<proteinExistence type="inferred from homology"/>
<feature type="transmembrane region" description="Helical" evidence="9">
    <location>
        <begin position="319"/>
        <end position="341"/>
    </location>
</feature>
<dbReference type="Gene3D" id="1.20.1250.20">
    <property type="entry name" value="MFS general substrate transporter like domains"/>
    <property type="match status" value="1"/>
</dbReference>
<comment type="caution">
    <text evidence="11">The sequence shown here is derived from an EMBL/GenBank/DDBJ whole genome shotgun (WGS) entry which is preliminary data.</text>
</comment>
<evidence type="ECO:0000256" key="1">
    <source>
        <dbReference type="ARBA" id="ARBA00004141"/>
    </source>
</evidence>
<dbReference type="PANTHER" id="PTHR48022">
    <property type="entry name" value="PLASTIDIC GLUCOSE TRANSPORTER 4"/>
    <property type="match status" value="1"/>
</dbReference>
<feature type="transmembrane region" description="Helical" evidence="9">
    <location>
        <begin position="483"/>
        <end position="502"/>
    </location>
</feature>
<sequence>MAGEYSAPLSTTLSRTGHDTAEVENDELCWEARAQEAKDANFAEHNMTVAEAMRSYPWAVVWSVTISMSIIMEGYGTSLIGSFYGYPAFRRQFGQSYPDHHDNQVPQAWQSALGVGSSAGCIVGAFLNGYLIKPLGFKKVFMGALVSMCAFIFVSFFGRTLGAQVAGQVLCGIPWGIFATIGPAYSSELVPLALRPYLTAYTNMCFAIGQLISAGVLQSLIGRPGQWSYRIPLAVQWVWPLPLFCISFFMPESPWWQVRQGKYDAAQETMQGLMSTKQHLVAQRAVAMMIHTDRIESELETGTSYWDCFKGSNLRRTEIACMSFAGQVLAGSQFAFSGTYFFEQAGMSPPNAYKLGLGGTGIALSGTILSWFLMSALGRRSVYLGGMALMALYLLIIGLLTLGHSNRSVVWAQSGLCILWLLTFSLSVAPLGWTIPAEVSSTRLRSKTICLARNTYYIVVMVANTLEPYMMNPAAWNWKGNTGFFWFGSALLTFIWGFFRLADTKGRTFDELDMMFAAQVPTREFGSFLIGPSESLTTNNHASLSPTEIAPCRKDSSHSSCRVSAA</sequence>
<evidence type="ECO:0000256" key="8">
    <source>
        <dbReference type="SAM" id="MobiDB-lite"/>
    </source>
</evidence>
<evidence type="ECO:0000256" key="5">
    <source>
        <dbReference type="ARBA" id="ARBA00022989"/>
    </source>
</evidence>
<evidence type="ECO:0000256" key="2">
    <source>
        <dbReference type="ARBA" id="ARBA00010992"/>
    </source>
</evidence>
<dbReference type="InterPro" id="IPR005828">
    <property type="entry name" value="MFS_sugar_transport-like"/>
</dbReference>
<reference evidence="11" key="1">
    <citation type="journal article" date="2019" name="Beilstein J. Org. Chem.">
        <title>Nanangenines: drimane sesquiterpenoids as the dominant metabolite cohort of a novel Australian fungus, Aspergillus nanangensis.</title>
        <authorList>
            <person name="Lacey H.J."/>
            <person name="Gilchrist C.L.M."/>
            <person name="Crombie A."/>
            <person name="Kalaitzis J.A."/>
            <person name="Vuong D."/>
            <person name="Rutledge P.J."/>
            <person name="Turner P."/>
            <person name="Pitt J.I."/>
            <person name="Lacey E."/>
            <person name="Chooi Y.H."/>
            <person name="Piggott A.M."/>
        </authorList>
    </citation>
    <scope>NUCLEOTIDE SEQUENCE</scope>
    <source>
        <strain evidence="11">MST-FP2251</strain>
    </source>
</reference>
<protein>
    <recommendedName>
        <fullName evidence="10">Major facilitator superfamily (MFS) profile domain-containing protein</fullName>
    </recommendedName>
</protein>
<dbReference type="GO" id="GO:0005351">
    <property type="term" value="F:carbohydrate:proton symporter activity"/>
    <property type="evidence" value="ECO:0007669"/>
    <property type="project" value="TreeGrafter"/>
</dbReference>
<evidence type="ECO:0000256" key="3">
    <source>
        <dbReference type="ARBA" id="ARBA00022448"/>
    </source>
</evidence>
<dbReference type="PANTHER" id="PTHR48022:SF83">
    <property type="entry name" value="MAJOR FACILITATOR SUPERFAMILY (MFS) PROFILE DOMAIN-CONTAINING PROTEIN"/>
    <property type="match status" value="1"/>
</dbReference>
<feature type="transmembrane region" description="Helical" evidence="9">
    <location>
        <begin position="60"/>
        <end position="87"/>
    </location>
</feature>
<feature type="domain" description="Major facilitator superfamily (MFS) profile" evidence="10">
    <location>
        <begin position="62"/>
        <end position="505"/>
    </location>
</feature>
<dbReference type="InterPro" id="IPR005829">
    <property type="entry name" value="Sugar_transporter_CS"/>
</dbReference>
<keyword evidence="12" id="KW-1185">Reference proteome</keyword>
<feature type="region of interest" description="Disordered" evidence="8">
    <location>
        <begin position="1"/>
        <end position="20"/>
    </location>
</feature>
<comment type="subcellular location">
    <subcellularLocation>
        <location evidence="1">Membrane</location>
        <topology evidence="1">Multi-pass membrane protein</topology>
    </subcellularLocation>
</comment>
<reference evidence="11" key="2">
    <citation type="submission" date="2020-02" db="EMBL/GenBank/DDBJ databases">
        <authorList>
            <person name="Gilchrist C.L.M."/>
            <person name="Chooi Y.-H."/>
        </authorList>
    </citation>
    <scope>NUCLEOTIDE SEQUENCE</scope>
    <source>
        <strain evidence="11">MST-FP2251</strain>
    </source>
</reference>
<evidence type="ECO:0000313" key="12">
    <source>
        <dbReference type="Proteomes" id="UP001194746"/>
    </source>
</evidence>
<dbReference type="SUPFAM" id="SSF103473">
    <property type="entry name" value="MFS general substrate transporter"/>
    <property type="match status" value="1"/>
</dbReference>